<keyword evidence="4 6" id="KW-1133">Transmembrane helix</keyword>
<feature type="transmembrane region" description="Helical" evidence="6">
    <location>
        <begin position="153"/>
        <end position="175"/>
    </location>
</feature>
<evidence type="ECO:0000256" key="5">
    <source>
        <dbReference type="ARBA" id="ARBA00023136"/>
    </source>
</evidence>
<dbReference type="PANTHER" id="PTHR32322:SF2">
    <property type="entry name" value="EAMA DOMAIN-CONTAINING PROTEIN"/>
    <property type="match status" value="1"/>
</dbReference>
<feature type="domain" description="EamA" evidence="7">
    <location>
        <begin position="152"/>
        <end position="284"/>
    </location>
</feature>
<feature type="transmembrane region" description="Helical" evidence="6">
    <location>
        <begin position="7"/>
        <end position="27"/>
    </location>
</feature>
<dbReference type="Pfam" id="PF00892">
    <property type="entry name" value="EamA"/>
    <property type="match status" value="2"/>
</dbReference>
<evidence type="ECO:0000259" key="7">
    <source>
        <dbReference type="Pfam" id="PF00892"/>
    </source>
</evidence>
<feature type="transmembrane region" description="Helical" evidence="6">
    <location>
        <begin position="243"/>
        <end position="262"/>
    </location>
</feature>
<keyword evidence="3 6" id="KW-0812">Transmembrane</keyword>
<evidence type="ECO:0000313" key="9">
    <source>
        <dbReference type="Proteomes" id="UP000606172"/>
    </source>
</evidence>
<gene>
    <name evidence="8" type="ORF">Ssi02_37540</name>
</gene>
<feature type="transmembrane region" description="Helical" evidence="6">
    <location>
        <begin position="39"/>
        <end position="59"/>
    </location>
</feature>
<reference evidence="8" key="1">
    <citation type="submission" date="2021-01" db="EMBL/GenBank/DDBJ databases">
        <title>Whole genome shotgun sequence of Sinosporangium siamense NBRC 109515.</title>
        <authorList>
            <person name="Komaki H."/>
            <person name="Tamura T."/>
        </authorList>
    </citation>
    <scope>NUCLEOTIDE SEQUENCE</scope>
    <source>
        <strain evidence="8">NBRC 109515</strain>
    </source>
</reference>
<proteinExistence type="inferred from homology"/>
<feature type="transmembrane region" description="Helical" evidence="6">
    <location>
        <begin position="66"/>
        <end position="86"/>
    </location>
</feature>
<evidence type="ECO:0000256" key="1">
    <source>
        <dbReference type="ARBA" id="ARBA00004141"/>
    </source>
</evidence>
<dbReference type="Proteomes" id="UP000606172">
    <property type="component" value="Unassembled WGS sequence"/>
</dbReference>
<evidence type="ECO:0000313" key="8">
    <source>
        <dbReference type="EMBL" id="GII93523.1"/>
    </source>
</evidence>
<dbReference type="EMBL" id="BOOW01000023">
    <property type="protein sequence ID" value="GII93523.1"/>
    <property type="molecule type" value="Genomic_DNA"/>
</dbReference>
<dbReference type="InterPro" id="IPR037185">
    <property type="entry name" value="EmrE-like"/>
</dbReference>
<feature type="transmembrane region" description="Helical" evidence="6">
    <location>
        <begin position="182"/>
        <end position="201"/>
    </location>
</feature>
<comment type="subcellular location">
    <subcellularLocation>
        <location evidence="1">Membrane</location>
        <topology evidence="1">Multi-pass membrane protein</topology>
    </subcellularLocation>
</comment>
<evidence type="ECO:0000256" key="6">
    <source>
        <dbReference type="SAM" id="Phobius"/>
    </source>
</evidence>
<comment type="caution">
    <text evidence="8">The sequence shown here is derived from an EMBL/GenBank/DDBJ whole genome shotgun (WGS) entry which is preliminary data.</text>
</comment>
<keyword evidence="5 6" id="KW-0472">Membrane</keyword>
<accession>A0A919RGN8</accession>
<dbReference type="InterPro" id="IPR050638">
    <property type="entry name" value="AA-Vitamin_Transporters"/>
</dbReference>
<evidence type="ECO:0000256" key="2">
    <source>
        <dbReference type="ARBA" id="ARBA00007362"/>
    </source>
</evidence>
<dbReference type="RefSeq" id="WP_239129016.1">
    <property type="nucleotide sequence ID" value="NZ_BOOW01000023.1"/>
</dbReference>
<sequence length="294" mass="29082">MTRNGPLLVIAAAMLWGTAGTVGTLALQAGVEAEPRSLAAVRLLIGGGLLAALAGAAVWRVARRHPVAIATSAAAVAAYQLCYFAAVAKTGVAVATVVAIGSGPVFTGVLSYAVDRVRPTGRWAVATVAAVAGSAVLILSGDTGSGNDVVGGVSLALLGGLVYAFYAVTAARVIAREGDSNAVMGAMFGGAAVFMSPVLLWTGSSWLLDTAGLTVALYLGLATTALAYFMYGKGLRSTPVASAATLALAEPAVAAVLGFAVLGERLTAASAAALVLLGVALVVVALPERAESTV</sequence>
<feature type="transmembrane region" description="Helical" evidence="6">
    <location>
        <begin position="213"/>
        <end position="231"/>
    </location>
</feature>
<evidence type="ECO:0000256" key="3">
    <source>
        <dbReference type="ARBA" id="ARBA00022692"/>
    </source>
</evidence>
<feature type="transmembrane region" description="Helical" evidence="6">
    <location>
        <begin position="268"/>
        <end position="286"/>
    </location>
</feature>
<evidence type="ECO:0000256" key="4">
    <source>
        <dbReference type="ARBA" id="ARBA00022989"/>
    </source>
</evidence>
<feature type="transmembrane region" description="Helical" evidence="6">
    <location>
        <begin position="92"/>
        <end position="114"/>
    </location>
</feature>
<name>A0A919RGN8_9ACTN</name>
<dbReference type="PANTHER" id="PTHR32322">
    <property type="entry name" value="INNER MEMBRANE TRANSPORTER"/>
    <property type="match status" value="1"/>
</dbReference>
<feature type="transmembrane region" description="Helical" evidence="6">
    <location>
        <begin position="123"/>
        <end position="141"/>
    </location>
</feature>
<dbReference type="GO" id="GO:0016020">
    <property type="term" value="C:membrane"/>
    <property type="evidence" value="ECO:0007669"/>
    <property type="project" value="UniProtKB-SubCell"/>
</dbReference>
<dbReference type="InterPro" id="IPR000620">
    <property type="entry name" value="EamA_dom"/>
</dbReference>
<protein>
    <submittedName>
        <fullName evidence="8">Membrane protein</fullName>
    </submittedName>
</protein>
<organism evidence="8 9">
    <name type="scientific">Sinosporangium siamense</name>
    <dbReference type="NCBI Taxonomy" id="1367973"/>
    <lineage>
        <taxon>Bacteria</taxon>
        <taxon>Bacillati</taxon>
        <taxon>Actinomycetota</taxon>
        <taxon>Actinomycetes</taxon>
        <taxon>Streptosporangiales</taxon>
        <taxon>Streptosporangiaceae</taxon>
        <taxon>Sinosporangium</taxon>
    </lineage>
</organism>
<comment type="similarity">
    <text evidence="2">Belongs to the EamA transporter family.</text>
</comment>
<dbReference type="SUPFAM" id="SSF103481">
    <property type="entry name" value="Multidrug resistance efflux transporter EmrE"/>
    <property type="match status" value="2"/>
</dbReference>
<feature type="domain" description="EamA" evidence="7">
    <location>
        <begin position="5"/>
        <end position="138"/>
    </location>
</feature>
<dbReference type="AlphaFoldDB" id="A0A919RGN8"/>
<keyword evidence="9" id="KW-1185">Reference proteome</keyword>